<gene>
    <name evidence="2" type="ORF">DDB_G0276521</name>
</gene>
<protein>
    <submittedName>
        <fullName evidence="2">Uncharacterized protein</fullName>
    </submittedName>
</protein>
<dbReference type="Proteomes" id="UP000002195">
    <property type="component" value="Unassembled WGS sequence"/>
</dbReference>
<dbReference type="eggNOG" id="ENOG502RIKB">
    <property type="taxonomic scope" value="Eukaryota"/>
</dbReference>
<name>Q551G9_DICDI</name>
<dbReference type="FunCoup" id="Q551G9">
    <property type="interactions" value="435"/>
</dbReference>
<dbReference type="OMA" id="YVRRTEM"/>
<feature type="compositionally biased region" description="Basic residues" evidence="1">
    <location>
        <begin position="59"/>
        <end position="73"/>
    </location>
</feature>
<dbReference type="dictyBase" id="DDB_G0276521"/>
<dbReference type="KEGG" id="ddi:DDB_G0276521"/>
<organism evidence="2 3">
    <name type="scientific">Dictyostelium discoideum</name>
    <name type="common">Social amoeba</name>
    <dbReference type="NCBI Taxonomy" id="44689"/>
    <lineage>
        <taxon>Eukaryota</taxon>
        <taxon>Amoebozoa</taxon>
        <taxon>Evosea</taxon>
        <taxon>Eumycetozoa</taxon>
        <taxon>Dictyostelia</taxon>
        <taxon>Dictyosteliales</taxon>
        <taxon>Dictyosteliaceae</taxon>
        <taxon>Dictyostelium</taxon>
    </lineage>
</organism>
<keyword evidence="3" id="KW-1185">Reference proteome</keyword>
<accession>Q551G9</accession>
<dbReference type="InParanoid" id="Q551G9"/>
<evidence type="ECO:0000313" key="2">
    <source>
        <dbReference type="EMBL" id="EAL69214.1"/>
    </source>
</evidence>
<dbReference type="HOGENOM" id="CLU_2325108_0_0_1"/>
<comment type="caution">
    <text evidence="2">The sequence shown here is derived from an EMBL/GenBank/DDBJ whole genome shotgun (WGS) entry which is preliminary data.</text>
</comment>
<dbReference type="PaxDb" id="44689-DDB0203880"/>
<dbReference type="EMBL" id="AAFI02000015">
    <property type="protein sequence ID" value="EAL69214.1"/>
    <property type="molecule type" value="Genomic_DNA"/>
</dbReference>
<reference evidence="2 3" key="1">
    <citation type="journal article" date="2005" name="Nature">
        <title>The genome of the social amoeba Dictyostelium discoideum.</title>
        <authorList>
            <consortium name="The Dictyostelium discoideum Sequencing Consortium"/>
            <person name="Eichinger L."/>
            <person name="Pachebat J.A."/>
            <person name="Glockner G."/>
            <person name="Rajandream M.A."/>
            <person name="Sucgang R."/>
            <person name="Berriman M."/>
            <person name="Song J."/>
            <person name="Olsen R."/>
            <person name="Szafranski K."/>
            <person name="Xu Q."/>
            <person name="Tunggal B."/>
            <person name="Kummerfeld S."/>
            <person name="Madera M."/>
            <person name="Konfortov B.A."/>
            <person name="Rivero F."/>
            <person name="Bankier A.T."/>
            <person name="Lehmann R."/>
            <person name="Hamlin N."/>
            <person name="Davies R."/>
            <person name="Gaudet P."/>
            <person name="Fey P."/>
            <person name="Pilcher K."/>
            <person name="Chen G."/>
            <person name="Saunders D."/>
            <person name="Sodergren E."/>
            <person name="Davis P."/>
            <person name="Kerhornou A."/>
            <person name="Nie X."/>
            <person name="Hall N."/>
            <person name="Anjard C."/>
            <person name="Hemphill L."/>
            <person name="Bason N."/>
            <person name="Farbrother P."/>
            <person name="Desany B."/>
            <person name="Just E."/>
            <person name="Morio T."/>
            <person name="Rost R."/>
            <person name="Churcher C."/>
            <person name="Cooper J."/>
            <person name="Haydock S."/>
            <person name="van Driessche N."/>
            <person name="Cronin A."/>
            <person name="Goodhead I."/>
            <person name="Muzny D."/>
            <person name="Mourier T."/>
            <person name="Pain A."/>
            <person name="Lu M."/>
            <person name="Harper D."/>
            <person name="Lindsay R."/>
            <person name="Hauser H."/>
            <person name="James K."/>
            <person name="Quiles M."/>
            <person name="Madan Babu M."/>
            <person name="Saito T."/>
            <person name="Buchrieser C."/>
            <person name="Wardroper A."/>
            <person name="Felder M."/>
            <person name="Thangavelu M."/>
            <person name="Johnson D."/>
            <person name="Knights A."/>
            <person name="Loulseged H."/>
            <person name="Mungall K."/>
            <person name="Oliver K."/>
            <person name="Price C."/>
            <person name="Quail M.A."/>
            <person name="Urushihara H."/>
            <person name="Hernandez J."/>
            <person name="Rabbinowitsch E."/>
            <person name="Steffen D."/>
            <person name="Sanders M."/>
            <person name="Ma J."/>
            <person name="Kohara Y."/>
            <person name="Sharp S."/>
            <person name="Simmonds M."/>
            <person name="Spiegler S."/>
            <person name="Tivey A."/>
            <person name="Sugano S."/>
            <person name="White B."/>
            <person name="Walker D."/>
            <person name="Woodward J."/>
            <person name="Winckler T."/>
            <person name="Tanaka Y."/>
            <person name="Shaulsky G."/>
            <person name="Schleicher M."/>
            <person name="Weinstock G."/>
            <person name="Rosenthal A."/>
            <person name="Cox E.C."/>
            <person name="Chisholm R.L."/>
            <person name="Gibbs R."/>
            <person name="Loomis W.F."/>
            <person name="Platzer M."/>
            <person name="Kay R.R."/>
            <person name="Williams J."/>
            <person name="Dear P.H."/>
            <person name="Noegel A.A."/>
            <person name="Barrell B."/>
            <person name="Kuspa A."/>
        </authorList>
    </citation>
    <scope>NUCLEOTIDE SEQUENCE [LARGE SCALE GENOMIC DNA]</scope>
    <source>
        <strain evidence="2 3">AX4</strain>
    </source>
</reference>
<proteinExistence type="predicted"/>
<dbReference type="SMR" id="Q551G9"/>
<dbReference type="AlphaFoldDB" id="Q551G9"/>
<dbReference type="RefSeq" id="XP_643165.1">
    <property type="nucleotide sequence ID" value="XM_638073.1"/>
</dbReference>
<evidence type="ECO:0000313" key="3">
    <source>
        <dbReference type="Proteomes" id="UP000002195"/>
    </source>
</evidence>
<dbReference type="GeneID" id="8620573"/>
<evidence type="ECO:0000256" key="1">
    <source>
        <dbReference type="SAM" id="MobiDB-lite"/>
    </source>
</evidence>
<feature type="region of interest" description="Disordered" evidence="1">
    <location>
        <begin position="55"/>
        <end position="99"/>
    </location>
</feature>
<dbReference type="VEuPathDB" id="AmoebaDB:DDB_G0276521"/>
<sequence length="99" mass="11278">MNRLLVNGITKGKGVGSMFQRQSIMGNSSIALRSLDSKIRDREIALEDEYVRRMEKERTLRKRRQTKNRKSKKSPGDPMLLNNKTGTPIGRLSDSGIIF</sequence>